<accession>A0A3N6MII9</accession>
<gene>
    <name evidence="3" type="ORF">EA473_14250</name>
</gene>
<evidence type="ECO:0000256" key="2">
    <source>
        <dbReference type="SAM" id="MobiDB-lite"/>
    </source>
</evidence>
<keyword evidence="4" id="KW-1185">Reference proteome</keyword>
<organism evidence="3 4">
    <name type="scientific">Natrarchaeobius chitinivorans</name>
    <dbReference type="NCBI Taxonomy" id="1679083"/>
    <lineage>
        <taxon>Archaea</taxon>
        <taxon>Methanobacteriati</taxon>
        <taxon>Methanobacteriota</taxon>
        <taxon>Stenosarchaea group</taxon>
        <taxon>Halobacteria</taxon>
        <taxon>Halobacteriales</taxon>
        <taxon>Natrialbaceae</taxon>
        <taxon>Natrarchaeobius</taxon>
    </lineage>
</organism>
<dbReference type="OrthoDB" id="7820at2157"/>
<evidence type="ECO:0000313" key="4">
    <source>
        <dbReference type="Proteomes" id="UP000282323"/>
    </source>
</evidence>
<dbReference type="RefSeq" id="WP_124196275.1">
    <property type="nucleotide sequence ID" value="NZ_REGA01000012.1"/>
</dbReference>
<dbReference type="PROSITE" id="PS51257">
    <property type="entry name" value="PROKAR_LIPOPROTEIN"/>
    <property type="match status" value="1"/>
</dbReference>
<feature type="region of interest" description="Disordered" evidence="2">
    <location>
        <begin position="284"/>
        <end position="313"/>
    </location>
</feature>
<dbReference type="SUPFAM" id="SSF53850">
    <property type="entry name" value="Periplasmic binding protein-like II"/>
    <property type="match status" value="1"/>
</dbReference>
<comment type="caution">
    <text evidence="3">The sequence shown here is derived from an EMBL/GenBank/DDBJ whole genome shotgun (WGS) entry which is preliminary data.</text>
</comment>
<dbReference type="EMBL" id="REGA01000012">
    <property type="protein sequence ID" value="RQG93866.1"/>
    <property type="molecule type" value="Genomic_DNA"/>
</dbReference>
<dbReference type="GO" id="GO:0015689">
    <property type="term" value="P:molybdate ion transport"/>
    <property type="evidence" value="ECO:0007669"/>
    <property type="project" value="TreeGrafter"/>
</dbReference>
<dbReference type="Proteomes" id="UP000282323">
    <property type="component" value="Unassembled WGS sequence"/>
</dbReference>
<evidence type="ECO:0000313" key="3">
    <source>
        <dbReference type="EMBL" id="RQG93866.1"/>
    </source>
</evidence>
<reference evidence="3 4" key="1">
    <citation type="submission" date="2018-10" db="EMBL/GenBank/DDBJ databases">
        <title>Natrarchaeobius chitinivorans gen. nov., sp. nov., and Natrarchaeobius haloalkaliphilus sp. nov., alkaliphilic, chitin-utilizing haloarchaea from hypersaline alkaline lakes.</title>
        <authorList>
            <person name="Sorokin D.Y."/>
            <person name="Elcheninov A.G."/>
            <person name="Kostrikina N.A."/>
            <person name="Bale N.J."/>
            <person name="Sinninghe Damste J.S."/>
            <person name="Khijniak T.V."/>
            <person name="Kublanov I.V."/>
            <person name="Toshchakov S.V."/>
        </authorList>
    </citation>
    <scope>NUCLEOTIDE SEQUENCE [LARGE SCALE GENOMIC DNA]</scope>
    <source>
        <strain evidence="3 4">AArcht4T</strain>
    </source>
</reference>
<comment type="similarity">
    <text evidence="1">Belongs to the bacterial solute-binding protein 1 family. WtpA subfamily.</text>
</comment>
<dbReference type="CDD" id="cd13540">
    <property type="entry name" value="PBP2_ModA_WtpA"/>
    <property type="match status" value="1"/>
</dbReference>
<dbReference type="PANTHER" id="PTHR30632">
    <property type="entry name" value="MOLYBDATE-BINDING PERIPLASMIC PROTEIN"/>
    <property type="match status" value="1"/>
</dbReference>
<dbReference type="PROSITE" id="PS51318">
    <property type="entry name" value="TAT"/>
    <property type="match status" value="1"/>
</dbReference>
<evidence type="ECO:0000256" key="1">
    <source>
        <dbReference type="ARBA" id="ARBA00009438"/>
    </source>
</evidence>
<dbReference type="Pfam" id="PF13531">
    <property type="entry name" value="SBP_bac_11"/>
    <property type="match status" value="1"/>
</dbReference>
<protein>
    <submittedName>
        <fullName evidence="3">Sulfate ABC transporter substrate-binding protein</fullName>
    </submittedName>
</protein>
<dbReference type="Gene3D" id="3.40.190.10">
    <property type="entry name" value="Periplasmic binding protein-like II"/>
    <property type="match status" value="2"/>
</dbReference>
<dbReference type="InterPro" id="IPR050682">
    <property type="entry name" value="ModA/WtpA"/>
</dbReference>
<dbReference type="AlphaFoldDB" id="A0A3N6MII9"/>
<dbReference type="InterPro" id="IPR006311">
    <property type="entry name" value="TAT_signal"/>
</dbReference>
<dbReference type="GO" id="GO:0030973">
    <property type="term" value="F:molybdate ion binding"/>
    <property type="evidence" value="ECO:0007669"/>
    <property type="project" value="TreeGrafter"/>
</dbReference>
<dbReference type="PANTHER" id="PTHR30632:SF16">
    <property type="entry name" value="MOLYBDATE_TUNGSTATE-BINDING PROTEIN WTPA"/>
    <property type="match status" value="1"/>
</dbReference>
<name>A0A3N6MII9_NATCH</name>
<proteinExistence type="inferred from homology"/>
<sequence>MSDEDRFPTRGSRRSFLAASATVSGGLVGVAGCLATAGRVRVLAATSLTVALEERLGPAFESATGIRFDGEYHGTNAILRMIEEGRAHPDVIVGVDVSLLRDRLYPDFVDWDVEFATNEMVIAYAADTELGARLESDEPWYDVLADAEEGAIGISDPDRSPVGYRALQLFELAEREHDLEGFYDATVERVQVDAGEGQVLGGVDAGTRSCAVVYRNMAADRDLPVRELPDAYNFGDPDTEYARASYTTTEGRTIAGSPIVYNASVRNGADGEDGGERFVSHLLENPDGLEKSGLRTPTPLPRGHGDVPGRVLP</sequence>